<dbReference type="PANTHER" id="PTHR15822:SF4">
    <property type="entry name" value="TYROSYL-DNA PHOSPHODIESTERASE 2"/>
    <property type="match status" value="1"/>
</dbReference>
<feature type="transmembrane region" description="Helical" evidence="9">
    <location>
        <begin position="9"/>
        <end position="29"/>
    </location>
</feature>
<keyword evidence="11" id="KW-0255">Endonuclease</keyword>
<dbReference type="InterPro" id="IPR051547">
    <property type="entry name" value="TDP2-like"/>
</dbReference>
<keyword evidence="6" id="KW-0378">Hydrolase</keyword>
<dbReference type="CDD" id="cd09084">
    <property type="entry name" value="EEP-2"/>
    <property type="match status" value="1"/>
</dbReference>
<dbReference type="PANTHER" id="PTHR15822">
    <property type="entry name" value="TRAF AND TNF RECEPTOR-ASSOCIATED PROTEIN"/>
    <property type="match status" value="1"/>
</dbReference>
<evidence type="ECO:0000256" key="9">
    <source>
        <dbReference type="SAM" id="Phobius"/>
    </source>
</evidence>
<dbReference type="Gene3D" id="3.60.10.10">
    <property type="entry name" value="Endonuclease/exonuclease/phosphatase"/>
    <property type="match status" value="1"/>
</dbReference>
<organism evidence="11 12">
    <name type="scientific">Robiginitalea aurantiaca</name>
    <dbReference type="NCBI Taxonomy" id="3056915"/>
    <lineage>
        <taxon>Bacteria</taxon>
        <taxon>Pseudomonadati</taxon>
        <taxon>Bacteroidota</taxon>
        <taxon>Flavobacteriia</taxon>
        <taxon>Flavobacteriales</taxon>
        <taxon>Flavobacteriaceae</taxon>
        <taxon>Robiginitalea</taxon>
    </lineage>
</organism>
<keyword evidence="3" id="KW-0540">Nuclease</keyword>
<evidence type="ECO:0000256" key="2">
    <source>
        <dbReference type="ARBA" id="ARBA00001946"/>
    </source>
</evidence>
<dbReference type="InterPro" id="IPR005135">
    <property type="entry name" value="Endo/exonuclease/phosphatase"/>
</dbReference>
<keyword evidence="9" id="KW-1133">Transmembrane helix</keyword>
<evidence type="ECO:0000313" key="11">
    <source>
        <dbReference type="EMBL" id="MDM9632064.1"/>
    </source>
</evidence>
<keyword evidence="4" id="KW-0479">Metal-binding</keyword>
<evidence type="ECO:0000256" key="1">
    <source>
        <dbReference type="ARBA" id="ARBA00001936"/>
    </source>
</evidence>
<sequence length="339" mass="38829">MRALIKRFLFWVGVLLSGTLILACIHYFLPLPFFPILDAMSIAVPWLMLANLLYLLLTFPMKTRVFWWPFSALVISLLSFGSVYGFSLNRAEESEDSFTLISYNTRGFNARGYYEPRNAGDHIVAFLEDKDPDIICIQEFNRTYLPPFKRFAYRLVTPATSGKSPQAIFSKFPIINSDLILFPNSGNSAIFADILRGGDTLRIYNIHLQSYQIPSRSFLFANKGRSFFNRLNKVALKHREQAAIVRDHIKASPYPVILAGDLNATPFSRPYRVLSKGMSDSFRRRGNGWGATYYLNQMLPYRIDVVLVSEGIEVLDHTNFDIRYSDHLPIQVTLKPLEE</sequence>
<comment type="cofactor">
    <cofactor evidence="2">
        <name>Mg(2+)</name>
        <dbReference type="ChEBI" id="CHEBI:18420"/>
    </cofactor>
</comment>
<keyword evidence="5" id="KW-0227">DNA damage</keyword>
<comment type="cofactor">
    <cofactor evidence="1">
        <name>Mn(2+)</name>
        <dbReference type="ChEBI" id="CHEBI:29035"/>
    </cofactor>
</comment>
<dbReference type="Proteomes" id="UP001174839">
    <property type="component" value="Unassembled WGS sequence"/>
</dbReference>
<reference evidence="11" key="1">
    <citation type="submission" date="2023-06" db="EMBL/GenBank/DDBJ databases">
        <title>Robiginitalea aurantiacus sp. nov. and Algoriphagus sediminis sp. nov., isolated from coastal sediment.</title>
        <authorList>
            <person name="Zhou Z.Y."/>
            <person name="An J."/>
            <person name="Jia Y.W."/>
            <person name="Du Z.J."/>
        </authorList>
    </citation>
    <scope>NUCLEOTIDE SEQUENCE</scope>
    <source>
        <strain evidence="11">M39</strain>
    </source>
</reference>
<keyword evidence="7" id="KW-0460">Magnesium</keyword>
<protein>
    <submittedName>
        <fullName evidence="11">Endonuclease/exonuclease/phosphatase family protein</fullName>
    </submittedName>
</protein>
<dbReference type="RefSeq" id="WP_289725423.1">
    <property type="nucleotide sequence ID" value="NZ_JAUDUY010000005.1"/>
</dbReference>
<name>A0ABT7WGW9_9FLAO</name>
<evidence type="ECO:0000256" key="4">
    <source>
        <dbReference type="ARBA" id="ARBA00022723"/>
    </source>
</evidence>
<evidence type="ECO:0000256" key="5">
    <source>
        <dbReference type="ARBA" id="ARBA00022763"/>
    </source>
</evidence>
<evidence type="ECO:0000256" key="3">
    <source>
        <dbReference type="ARBA" id="ARBA00022722"/>
    </source>
</evidence>
<evidence type="ECO:0000259" key="10">
    <source>
        <dbReference type="Pfam" id="PF03372"/>
    </source>
</evidence>
<dbReference type="InterPro" id="IPR036691">
    <property type="entry name" value="Endo/exonu/phosph_ase_sf"/>
</dbReference>
<comment type="caution">
    <text evidence="11">The sequence shown here is derived from an EMBL/GenBank/DDBJ whole genome shotgun (WGS) entry which is preliminary data.</text>
</comment>
<feature type="domain" description="Endonuclease/exonuclease/phosphatase" evidence="10">
    <location>
        <begin position="102"/>
        <end position="327"/>
    </location>
</feature>
<dbReference type="Pfam" id="PF03372">
    <property type="entry name" value="Exo_endo_phos"/>
    <property type="match status" value="1"/>
</dbReference>
<evidence type="ECO:0000256" key="6">
    <source>
        <dbReference type="ARBA" id="ARBA00022801"/>
    </source>
</evidence>
<dbReference type="GO" id="GO:0004519">
    <property type="term" value="F:endonuclease activity"/>
    <property type="evidence" value="ECO:0007669"/>
    <property type="project" value="UniProtKB-KW"/>
</dbReference>
<dbReference type="PROSITE" id="PS51257">
    <property type="entry name" value="PROKAR_LIPOPROTEIN"/>
    <property type="match status" value="1"/>
</dbReference>
<dbReference type="SUPFAM" id="SSF56219">
    <property type="entry name" value="DNase I-like"/>
    <property type="match status" value="1"/>
</dbReference>
<keyword evidence="9" id="KW-0812">Transmembrane</keyword>
<keyword evidence="9" id="KW-0472">Membrane</keyword>
<gene>
    <name evidence="11" type="ORF">QU605_11300</name>
</gene>
<keyword evidence="12" id="KW-1185">Reference proteome</keyword>
<evidence type="ECO:0000256" key="7">
    <source>
        <dbReference type="ARBA" id="ARBA00022842"/>
    </source>
</evidence>
<feature type="transmembrane region" description="Helical" evidence="9">
    <location>
        <begin position="66"/>
        <end position="86"/>
    </location>
</feature>
<proteinExistence type="predicted"/>
<feature type="transmembrane region" description="Helical" evidence="9">
    <location>
        <begin position="35"/>
        <end position="59"/>
    </location>
</feature>
<dbReference type="EMBL" id="JAUDUY010000005">
    <property type="protein sequence ID" value="MDM9632064.1"/>
    <property type="molecule type" value="Genomic_DNA"/>
</dbReference>
<accession>A0ABT7WGW9</accession>
<evidence type="ECO:0000313" key="12">
    <source>
        <dbReference type="Proteomes" id="UP001174839"/>
    </source>
</evidence>
<evidence type="ECO:0000256" key="8">
    <source>
        <dbReference type="ARBA" id="ARBA00023204"/>
    </source>
</evidence>
<keyword evidence="8" id="KW-0234">DNA repair</keyword>